<dbReference type="PROSITE" id="PS00166">
    <property type="entry name" value="ENOYL_COA_HYDRATASE"/>
    <property type="match status" value="1"/>
</dbReference>
<dbReference type="GO" id="GO:0005777">
    <property type="term" value="C:peroxisome"/>
    <property type="evidence" value="ECO:0007669"/>
    <property type="project" value="TreeGrafter"/>
</dbReference>
<sequence length="238" mass="25655">MLYPVTLPLSSPTPLATLHHTSSEIWELEMHSGFDNRLTTTFILNVLNVALDIVEKDWRASTKQAGAPGAFIISGKHDQTKFFSNGFDFDTVAGDTSFLPGVFNPFLARYLTFPIPTVAAMNGHAFAAGFLLALASDYRVMTSGRGWGCMNEIQFGAPLPASFAAVLDYKLSSPNLIRSAALEGTRFTAEDLHALGIVDVIAEDIIPAARSLAKLRAPLAKTGVWGLMKVGTSTPFHP</sequence>
<dbReference type="Gene3D" id="3.90.226.10">
    <property type="entry name" value="2-enoyl-CoA Hydratase, Chain A, domain 1"/>
    <property type="match status" value="1"/>
</dbReference>
<dbReference type="SUPFAM" id="SSF52096">
    <property type="entry name" value="ClpP/crotonase"/>
    <property type="match status" value="1"/>
</dbReference>
<dbReference type="PANTHER" id="PTHR11941">
    <property type="entry name" value="ENOYL-COA HYDRATASE-RELATED"/>
    <property type="match status" value="1"/>
</dbReference>
<dbReference type="Proteomes" id="UP000886523">
    <property type="component" value="Unassembled WGS sequence"/>
</dbReference>
<keyword evidence="4" id="KW-1185">Reference proteome</keyword>
<evidence type="ECO:0000313" key="4">
    <source>
        <dbReference type="Proteomes" id="UP000886523"/>
    </source>
</evidence>
<dbReference type="InterPro" id="IPR001753">
    <property type="entry name" value="Enoyl-CoA_hydra/iso"/>
</dbReference>
<dbReference type="InterPro" id="IPR018376">
    <property type="entry name" value="Enoyl-CoA_hyd/isom_CS"/>
</dbReference>
<evidence type="ECO:0000313" key="3">
    <source>
        <dbReference type="EMBL" id="KAF9512186.1"/>
    </source>
</evidence>
<dbReference type="Pfam" id="PF00378">
    <property type="entry name" value="ECH_1"/>
    <property type="match status" value="1"/>
</dbReference>
<dbReference type="GO" id="GO:0004165">
    <property type="term" value="F:delta(3)-delta(2)-enoyl-CoA isomerase activity"/>
    <property type="evidence" value="ECO:0007669"/>
    <property type="project" value="TreeGrafter"/>
</dbReference>
<evidence type="ECO:0000256" key="1">
    <source>
        <dbReference type="ARBA" id="ARBA00005254"/>
    </source>
</evidence>
<dbReference type="EMBL" id="MU128990">
    <property type="protein sequence ID" value="KAF9512186.1"/>
    <property type="molecule type" value="Genomic_DNA"/>
</dbReference>
<accession>A0A9P6AUJ7</accession>
<reference evidence="3" key="1">
    <citation type="journal article" date="2020" name="Nat. Commun.">
        <title>Large-scale genome sequencing of mycorrhizal fungi provides insights into the early evolution of symbiotic traits.</title>
        <authorList>
            <person name="Miyauchi S."/>
            <person name="Kiss E."/>
            <person name="Kuo A."/>
            <person name="Drula E."/>
            <person name="Kohler A."/>
            <person name="Sanchez-Garcia M."/>
            <person name="Morin E."/>
            <person name="Andreopoulos B."/>
            <person name="Barry K.W."/>
            <person name="Bonito G."/>
            <person name="Buee M."/>
            <person name="Carver A."/>
            <person name="Chen C."/>
            <person name="Cichocki N."/>
            <person name="Clum A."/>
            <person name="Culley D."/>
            <person name="Crous P.W."/>
            <person name="Fauchery L."/>
            <person name="Girlanda M."/>
            <person name="Hayes R.D."/>
            <person name="Keri Z."/>
            <person name="LaButti K."/>
            <person name="Lipzen A."/>
            <person name="Lombard V."/>
            <person name="Magnuson J."/>
            <person name="Maillard F."/>
            <person name="Murat C."/>
            <person name="Nolan M."/>
            <person name="Ohm R.A."/>
            <person name="Pangilinan J."/>
            <person name="Pereira M.F."/>
            <person name="Perotto S."/>
            <person name="Peter M."/>
            <person name="Pfister S."/>
            <person name="Riley R."/>
            <person name="Sitrit Y."/>
            <person name="Stielow J.B."/>
            <person name="Szollosi G."/>
            <person name="Zifcakova L."/>
            <person name="Stursova M."/>
            <person name="Spatafora J.W."/>
            <person name="Tedersoo L."/>
            <person name="Vaario L.M."/>
            <person name="Yamada A."/>
            <person name="Yan M."/>
            <person name="Wang P."/>
            <person name="Xu J."/>
            <person name="Bruns T."/>
            <person name="Baldrian P."/>
            <person name="Vilgalys R."/>
            <person name="Dunand C."/>
            <person name="Henrissat B."/>
            <person name="Grigoriev I.V."/>
            <person name="Hibbett D."/>
            <person name="Nagy L.G."/>
            <person name="Martin F.M."/>
        </authorList>
    </citation>
    <scope>NUCLEOTIDE SEQUENCE</scope>
    <source>
        <strain evidence="3">UP504</strain>
    </source>
</reference>
<evidence type="ECO:0000256" key="2">
    <source>
        <dbReference type="RuleBase" id="RU003707"/>
    </source>
</evidence>
<comment type="similarity">
    <text evidence="1 2">Belongs to the enoyl-CoA hydratase/isomerase family.</text>
</comment>
<dbReference type="PANTHER" id="PTHR11941:SF75">
    <property type="entry name" value="ENOYL-COA HYDRATASE_ISOMERASE FAMILY PROTEIN"/>
    <property type="match status" value="1"/>
</dbReference>
<proteinExistence type="inferred from homology"/>
<dbReference type="InterPro" id="IPR029045">
    <property type="entry name" value="ClpP/crotonase-like_dom_sf"/>
</dbReference>
<dbReference type="CDD" id="cd06558">
    <property type="entry name" value="crotonase-like"/>
    <property type="match status" value="1"/>
</dbReference>
<dbReference type="OrthoDB" id="1696280at2759"/>
<dbReference type="AlphaFoldDB" id="A0A9P6AUJ7"/>
<organism evidence="3 4">
    <name type="scientific">Hydnum rufescens UP504</name>
    <dbReference type="NCBI Taxonomy" id="1448309"/>
    <lineage>
        <taxon>Eukaryota</taxon>
        <taxon>Fungi</taxon>
        <taxon>Dikarya</taxon>
        <taxon>Basidiomycota</taxon>
        <taxon>Agaricomycotina</taxon>
        <taxon>Agaricomycetes</taxon>
        <taxon>Cantharellales</taxon>
        <taxon>Hydnaceae</taxon>
        <taxon>Hydnum</taxon>
    </lineage>
</organism>
<gene>
    <name evidence="3" type="ORF">BS47DRAFT_1330514</name>
</gene>
<name>A0A9P6AUJ7_9AGAM</name>
<protein>
    <submittedName>
        <fullName evidence="3">Uncharacterized protein</fullName>
    </submittedName>
</protein>
<dbReference type="GO" id="GO:0006635">
    <property type="term" value="P:fatty acid beta-oxidation"/>
    <property type="evidence" value="ECO:0007669"/>
    <property type="project" value="TreeGrafter"/>
</dbReference>
<comment type="caution">
    <text evidence="3">The sequence shown here is derived from an EMBL/GenBank/DDBJ whole genome shotgun (WGS) entry which is preliminary data.</text>
</comment>